<dbReference type="Proteomes" id="UP000053989">
    <property type="component" value="Unassembled WGS sequence"/>
</dbReference>
<proteinExistence type="predicted"/>
<evidence type="ECO:0000313" key="1">
    <source>
        <dbReference type="EMBL" id="KIM51092.1"/>
    </source>
</evidence>
<accession>A0A0C2ZDU3</accession>
<dbReference type="STRING" id="1036808.A0A0C2ZDU3"/>
<dbReference type="OrthoDB" id="2692253at2759"/>
<organism evidence="1 2">
    <name type="scientific">Scleroderma citrinum Foug A</name>
    <dbReference type="NCBI Taxonomy" id="1036808"/>
    <lineage>
        <taxon>Eukaryota</taxon>
        <taxon>Fungi</taxon>
        <taxon>Dikarya</taxon>
        <taxon>Basidiomycota</taxon>
        <taxon>Agaricomycotina</taxon>
        <taxon>Agaricomycetes</taxon>
        <taxon>Agaricomycetidae</taxon>
        <taxon>Boletales</taxon>
        <taxon>Sclerodermatineae</taxon>
        <taxon>Sclerodermataceae</taxon>
        <taxon>Scleroderma</taxon>
    </lineage>
</organism>
<protein>
    <submittedName>
        <fullName evidence="1">Uncharacterized protein</fullName>
    </submittedName>
</protein>
<keyword evidence="2" id="KW-1185">Reference proteome</keyword>
<name>A0A0C2ZDU3_9AGAM</name>
<sequence length="432" mass="47304">MEHSVEGDCVGTGSNRVTSTLVRDYARQPGGGLVLQAPIALSLRNNEHLTCLIKALASRLTGKCLVTMVVQCSACYTSVNFRQPDGKIGHPIYSMSHSPDSASDPGGLLIKPRVTTPLYILSTPLLWREGGADCGTRSEFDEIRSQFYTLLGLDPSDATEVGERRETTSAIKQKIKGPSAAIDFFRDLFGGEDLRDYIGDISFFDQLARGVDTSIANAVDAEIGADQSKDKSLTSGSPSVVHKLRGKELAATLLESMSISRGGSYDRLRWLSENKRMVQLAESISRSLGIVILEDLSVAYNTARDDFNSQGGKDNDRRLARHPQVQPIQGIYLQRPIARNTTIKSMVEDVKALQVKLNTTEDDDEQCALEEDITGRILLICWCGIHSEIEPVLAEASQAMEYIMKDETGRRILNLKGVCGIDIAYLESEGTP</sequence>
<evidence type="ECO:0000313" key="2">
    <source>
        <dbReference type="Proteomes" id="UP000053989"/>
    </source>
</evidence>
<gene>
    <name evidence="1" type="ORF">SCLCIDRAFT_12211</name>
</gene>
<dbReference type="HOGENOM" id="CLU_634858_0_0_1"/>
<reference evidence="1 2" key="1">
    <citation type="submission" date="2014-04" db="EMBL/GenBank/DDBJ databases">
        <authorList>
            <consortium name="DOE Joint Genome Institute"/>
            <person name="Kuo A."/>
            <person name="Kohler A."/>
            <person name="Nagy L.G."/>
            <person name="Floudas D."/>
            <person name="Copeland A."/>
            <person name="Barry K.W."/>
            <person name="Cichocki N."/>
            <person name="Veneault-Fourrey C."/>
            <person name="LaButti K."/>
            <person name="Lindquist E.A."/>
            <person name="Lipzen A."/>
            <person name="Lundell T."/>
            <person name="Morin E."/>
            <person name="Murat C."/>
            <person name="Sun H."/>
            <person name="Tunlid A."/>
            <person name="Henrissat B."/>
            <person name="Grigoriev I.V."/>
            <person name="Hibbett D.S."/>
            <person name="Martin F."/>
            <person name="Nordberg H.P."/>
            <person name="Cantor M.N."/>
            <person name="Hua S.X."/>
        </authorList>
    </citation>
    <scope>NUCLEOTIDE SEQUENCE [LARGE SCALE GENOMIC DNA]</scope>
    <source>
        <strain evidence="1 2">Foug A</strain>
    </source>
</reference>
<dbReference type="InParanoid" id="A0A0C2ZDU3"/>
<dbReference type="AlphaFoldDB" id="A0A0C2ZDU3"/>
<dbReference type="EMBL" id="KN822286">
    <property type="protein sequence ID" value="KIM51092.1"/>
    <property type="molecule type" value="Genomic_DNA"/>
</dbReference>
<reference evidence="2" key="2">
    <citation type="submission" date="2015-01" db="EMBL/GenBank/DDBJ databases">
        <title>Evolutionary Origins and Diversification of the Mycorrhizal Mutualists.</title>
        <authorList>
            <consortium name="DOE Joint Genome Institute"/>
            <consortium name="Mycorrhizal Genomics Consortium"/>
            <person name="Kohler A."/>
            <person name="Kuo A."/>
            <person name="Nagy L.G."/>
            <person name="Floudas D."/>
            <person name="Copeland A."/>
            <person name="Barry K.W."/>
            <person name="Cichocki N."/>
            <person name="Veneault-Fourrey C."/>
            <person name="LaButti K."/>
            <person name="Lindquist E.A."/>
            <person name="Lipzen A."/>
            <person name="Lundell T."/>
            <person name="Morin E."/>
            <person name="Murat C."/>
            <person name="Riley R."/>
            <person name="Ohm R."/>
            <person name="Sun H."/>
            <person name="Tunlid A."/>
            <person name="Henrissat B."/>
            <person name="Grigoriev I.V."/>
            <person name="Hibbett D.S."/>
            <person name="Martin F."/>
        </authorList>
    </citation>
    <scope>NUCLEOTIDE SEQUENCE [LARGE SCALE GENOMIC DNA]</scope>
    <source>
        <strain evidence="2">Foug A</strain>
    </source>
</reference>